<gene>
    <name evidence="2" type="ORF">BP6252_13549</name>
</gene>
<keyword evidence="3" id="KW-1185">Reference proteome</keyword>
<accession>A0A3D8Q933</accession>
<feature type="signal peptide" evidence="1">
    <location>
        <begin position="1"/>
        <end position="21"/>
    </location>
</feature>
<dbReference type="Proteomes" id="UP000256645">
    <property type="component" value="Unassembled WGS sequence"/>
</dbReference>
<dbReference type="AlphaFoldDB" id="A0A3D8Q933"/>
<dbReference type="OrthoDB" id="10388234at2759"/>
<organism evidence="2 3">
    <name type="scientific">Coleophoma cylindrospora</name>
    <dbReference type="NCBI Taxonomy" id="1849047"/>
    <lineage>
        <taxon>Eukaryota</taxon>
        <taxon>Fungi</taxon>
        <taxon>Dikarya</taxon>
        <taxon>Ascomycota</taxon>
        <taxon>Pezizomycotina</taxon>
        <taxon>Leotiomycetes</taxon>
        <taxon>Helotiales</taxon>
        <taxon>Dermateaceae</taxon>
        <taxon>Coleophoma</taxon>
    </lineage>
</organism>
<sequence length="126" mass="13105">MYISKLATLAVSVGLAGSATAANFICADGTKARCCAQILLPLGGKSIIGKDCITAKPNFDAGVPGVYSCDSFTTANPVQFCFIYQMYSDALNLVPASQFGYTPCAQNITQSRFSSCPLGALSVVLT</sequence>
<evidence type="ECO:0000313" key="2">
    <source>
        <dbReference type="EMBL" id="RDW58138.1"/>
    </source>
</evidence>
<feature type="chain" id="PRO_5017586248" description="Hydrophobin" evidence="1">
    <location>
        <begin position="22"/>
        <end position="126"/>
    </location>
</feature>
<evidence type="ECO:0000256" key="1">
    <source>
        <dbReference type="SAM" id="SignalP"/>
    </source>
</evidence>
<evidence type="ECO:0008006" key="4">
    <source>
        <dbReference type="Google" id="ProtNLM"/>
    </source>
</evidence>
<protein>
    <recommendedName>
        <fullName evidence="4">Hydrophobin</fullName>
    </recommendedName>
</protein>
<reference evidence="2 3" key="1">
    <citation type="journal article" date="2018" name="IMA Fungus">
        <title>IMA Genome-F 9: Draft genome sequence of Annulohypoxylon stygium, Aspergillus mulundensis, Berkeleyomyces basicola (syn. Thielaviopsis basicola), Ceratocystis smalleyi, two Cercospora beticola strains, Coleophoma cylindrospora, Fusarium fracticaudum, Phialophora cf. hyalina, and Morchella septimelata.</title>
        <authorList>
            <person name="Wingfield B.D."/>
            <person name="Bills G.F."/>
            <person name="Dong Y."/>
            <person name="Huang W."/>
            <person name="Nel W.J."/>
            <person name="Swalarsk-Parry B.S."/>
            <person name="Vaghefi N."/>
            <person name="Wilken P.M."/>
            <person name="An Z."/>
            <person name="de Beer Z.W."/>
            <person name="De Vos L."/>
            <person name="Chen L."/>
            <person name="Duong T.A."/>
            <person name="Gao Y."/>
            <person name="Hammerbacher A."/>
            <person name="Kikkert J.R."/>
            <person name="Li Y."/>
            <person name="Li H."/>
            <person name="Li K."/>
            <person name="Li Q."/>
            <person name="Liu X."/>
            <person name="Ma X."/>
            <person name="Naidoo K."/>
            <person name="Pethybridge S.J."/>
            <person name="Sun J."/>
            <person name="Steenkamp E.T."/>
            <person name="van der Nest M.A."/>
            <person name="van Wyk S."/>
            <person name="Wingfield M.J."/>
            <person name="Xiong C."/>
            <person name="Yue Q."/>
            <person name="Zhang X."/>
        </authorList>
    </citation>
    <scope>NUCLEOTIDE SEQUENCE [LARGE SCALE GENOMIC DNA]</scope>
    <source>
        <strain evidence="2 3">BP6252</strain>
    </source>
</reference>
<keyword evidence="1" id="KW-0732">Signal</keyword>
<proteinExistence type="predicted"/>
<dbReference type="EMBL" id="PDLM01000018">
    <property type="protein sequence ID" value="RDW58138.1"/>
    <property type="molecule type" value="Genomic_DNA"/>
</dbReference>
<evidence type="ECO:0000313" key="3">
    <source>
        <dbReference type="Proteomes" id="UP000256645"/>
    </source>
</evidence>
<name>A0A3D8Q933_9HELO</name>
<comment type="caution">
    <text evidence="2">The sequence shown here is derived from an EMBL/GenBank/DDBJ whole genome shotgun (WGS) entry which is preliminary data.</text>
</comment>